<protein>
    <recommendedName>
        <fullName evidence="3">Peptidase S1 domain-containing protein</fullName>
    </recommendedName>
</protein>
<evidence type="ECO:0000313" key="2">
    <source>
        <dbReference type="Proteomes" id="UP000002139"/>
    </source>
</evidence>
<evidence type="ECO:0000313" key="1">
    <source>
        <dbReference type="EMBL" id="CAN90439.1"/>
    </source>
</evidence>
<dbReference type="Proteomes" id="UP000002139">
    <property type="component" value="Chromosome"/>
</dbReference>
<proteinExistence type="predicted"/>
<gene>
    <name evidence="1" type="ordered locus">sce0282</name>
</gene>
<dbReference type="EMBL" id="AM746676">
    <property type="protein sequence ID" value="CAN90439.1"/>
    <property type="molecule type" value="Genomic_DNA"/>
</dbReference>
<reference evidence="1 2" key="1">
    <citation type="journal article" date="2007" name="Nat. Biotechnol.">
        <title>Complete genome sequence of the myxobacterium Sorangium cellulosum.</title>
        <authorList>
            <person name="Schneiker S."/>
            <person name="Perlova O."/>
            <person name="Kaiser O."/>
            <person name="Gerth K."/>
            <person name="Alici A."/>
            <person name="Altmeyer M.O."/>
            <person name="Bartels D."/>
            <person name="Bekel T."/>
            <person name="Beyer S."/>
            <person name="Bode E."/>
            <person name="Bode H.B."/>
            <person name="Bolten C.J."/>
            <person name="Choudhuri J.V."/>
            <person name="Doss S."/>
            <person name="Elnakady Y.A."/>
            <person name="Frank B."/>
            <person name="Gaigalat L."/>
            <person name="Goesmann A."/>
            <person name="Groeger C."/>
            <person name="Gross F."/>
            <person name="Jelsbak L."/>
            <person name="Jelsbak L."/>
            <person name="Kalinowski J."/>
            <person name="Kegler C."/>
            <person name="Knauber T."/>
            <person name="Konietzny S."/>
            <person name="Kopp M."/>
            <person name="Krause L."/>
            <person name="Krug D."/>
            <person name="Linke B."/>
            <person name="Mahmud T."/>
            <person name="Martinez-Arias R."/>
            <person name="McHardy A.C."/>
            <person name="Merai M."/>
            <person name="Meyer F."/>
            <person name="Mormann S."/>
            <person name="Munoz-Dorado J."/>
            <person name="Perez J."/>
            <person name="Pradella S."/>
            <person name="Rachid S."/>
            <person name="Raddatz G."/>
            <person name="Rosenau F."/>
            <person name="Rueckert C."/>
            <person name="Sasse F."/>
            <person name="Scharfe M."/>
            <person name="Schuster S.C."/>
            <person name="Suen G."/>
            <person name="Treuner-Lange A."/>
            <person name="Velicer G.J."/>
            <person name="Vorholter F.-J."/>
            <person name="Weissman K.J."/>
            <person name="Welch R.D."/>
            <person name="Wenzel S.C."/>
            <person name="Whitworth D.E."/>
            <person name="Wilhelm S."/>
            <person name="Wittmann C."/>
            <person name="Bloecker H."/>
            <person name="Puehler A."/>
            <person name="Mueller R."/>
        </authorList>
    </citation>
    <scope>NUCLEOTIDE SEQUENCE [LARGE SCALE GENOMIC DNA]</scope>
    <source>
        <strain evidence="2">So ce56</strain>
    </source>
</reference>
<dbReference type="HOGENOM" id="CLU_645423_0_0_7"/>
<keyword evidence="2" id="KW-1185">Reference proteome</keyword>
<evidence type="ECO:0008006" key="3">
    <source>
        <dbReference type="Google" id="ProtNLM"/>
    </source>
</evidence>
<dbReference type="InterPro" id="IPR009003">
    <property type="entry name" value="Peptidase_S1_PA"/>
</dbReference>
<dbReference type="BioCyc" id="SCEL448385:SCE_RS01460-MONOMER"/>
<name>A9GQG8_SORC5</name>
<dbReference type="SUPFAM" id="SSF50494">
    <property type="entry name" value="Trypsin-like serine proteases"/>
    <property type="match status" value="1"/>
</dbReference>
<dbReference type="eggNOG" id="COG5184">
    <property type="taxonomic scope" value="Bacteria"/>
</dbReference>
<accession>A9GQG8</accession>
<sequence>MWSSIRVRPVGGRRRGTEKMKIDRLWFAMLAAALAGCAFETGELEGPGALGMEELLTSESPLTSGFAGQLSNLVARWRMNGTTVCSAVVIPDSVGPTIDSGWAITTSHCVVDTDPTLYSVVTNDGFPTNVDKLYWHPIAESNLGTVNNYGSVDIVFARLEGPSPFIANVSFEMLRANRHVVQESARMNGTWTFSRDTGYVSPDPTYESRILVDGITSESGDAGGPIWDRADPNNGSILEGIHRGSGHGIHSSSFAGWLLEAMACGPFDTSEPDAAFCTPECKCGAGEGDCDSDADCKAGLVCGHNIGDLVGLPASYDLCVEPGARQSSSTSGYCASVGGCQLYEGDCNTHDDCRDDLVCRPNVGFAIGMSNSVDVCDLPRMPGTKAYNDSKDPTPGRCTAAEPCALGDGDCNPSNHATCRGSLKCKENVGQQFGFPGNDVDVCVHPDFY</sequence>
<organism evidence="1 2">
    <name type="scientific">Sorangium cellulosum (strain So ce56)</name>
    <name type="common">Polyangium cellulosum (strain So ce56)</name>
    <dbReference type="NCBI Taxonomy" id="448385"/>
    <lineage>
        <taxon>Bacteria</taxon>
        <taxon>Pseudomonadati</taxon>
        <taxon>Myxococcota</taxon>
        <taxon>Polyangia</taxon>
        <taxon>Polyangiales</taxon>
        <taxon>Polyangiaceae</taxon>
        <taxon>Sorangium</taxon>
    </lineage>
</organism>
<dbReference type="AlphaFoldDB" id="A9GQG8"/>
<dbReference type="KEGG" id="scl:sce0282"/>